<accession>A0A1X9LKX8</accession>
<dbReference type="KEGG" id="cphy:B5808_04645"/>
<name>A0A1X9LKX8_9MICO</name>
<evidence type="ECO:0000313" key="2">
    <source>
        <dbReference type="Proteomes" id="UP000192775"/>
    </source>
</evidence>
<evidence type="ECO:0000313" key="1">
    <source>
        <dbReference type="EMBL" id="ARJ04591.1"/>
    </source>
</evidence>
<reference evidence="1 2" key="1">
    <citation type="submission" date="2017-04" db="EMBL/GenBank/DDBJ databases">
        <authorList>
            <person name="Afonso C.L."/>
            <person name="Miller P.J."/>
            <person name="Scott M.A."/>
            <person name="Spackman E."/>
            <person name="Goraichik I."/>
            <person name="Dimitrov K.M."/>
            <person name="Suarez D.L."/>
            <person name="Swayne D.E."/>
        </authorList>
    </citation>
    <scope>NUCLEOTIDE SEQUENCE [LARGE SCALE GENOMIC DNA]</scope>
    <source>
        <strain evidence="2">XA(T)</strain>
    </source>
</reference>
<dbReference type="AlphaFoldDB" id="A0A1X9LKX8"/>
<keyword evidence="2" id="KW-1185">Reference proteome</keyword>
<organism evidence="1 2">
    <name type="scientific">Cnuibacter physcomitrellae</name>
    <dbReference type="NCBI Taxonomy" id="1619308"/>
    <lineage>
        <taxon>Bacteria</taxon>
        <taxon>Bacillati</taxon>
        <taxon>Actinomycetota</taxon>
        <taxon>Actinomycetes</taxon>
        <taxon>Micrococcales</taxon>
        <taxon>Microbacteriaceae</taxon>
        <taxon>Cnuibacter</taxon>
    </lineage>
</organism>
<dbReference type="STRING" id="1619308.B5808_04645"/>
<gene>
    <name evidence="1" type="ORF">B5808_04645</name>
</gene>
<dbReference type="EMBL" id="CP020715">
    <property type="protein sequence ID" value="ARJ04591.1"/>
    <property type="molecule type" value="Genomic_DNA"/>
</dbReference>
<dbReference type="Proteomes" id="UP000192775">
    <property type="component" value="Chromosome"/>
</dbReference>
<dbReference type="RefSeq" id="WP_085018731.1">
    <property type="nucleotide sequence ID" value="NZ_BMHD01000001.1"/>
</dbReference>
<protein>
    <submittedName>
        <fullName evidence="1">Uncharacterized protein</fullName>
    </submittedName>
</protein>
<sequence>MIRLSSPRSRERALFTGLALVTAAALALTGGVSAADAAPAGPEIPPSTTASSVAFTPTDADALPVVDSEIGRGGRLAQDPSTIVPLGAGVVDATSALIRVSVLSPAVDLTVYATGAPAIHAAAGISQSSTLLVPVAGDGVALYADAPADVRIEVLATFGTDTTTPGATTALQQPVTRAETAAGLAGSVFGTSPIAVGLVGAGDVPSLDVRAVYVTVDVQVSEATILRLDGQHIPIGQGRTVVTTLVTPDEAGQTLASLDSGSGSLRLDVRGWVRDTASNVDRANVEGGFVPANRPRVELPHSVDVTDAAPTPIDLDPHADAVYTVALVTASAPGGTTMLDLGAPYRGRARGMVVDGSGGGEAQLMLVLLHDGTAEATLRRGSAEITIIPLGDFLGGVVQEPASETPGITVDSHHDGERVDLGTNGSTRLGGVITTPGASVDHVEISGPDGPIGNAELTSGKDERLTWAYDVASPEDGLQHYVATVVDRAGHRSDAGVRLDMEPVEKTDTVIAPEVKVPSVSSPGGLPTIVGGTEYVFPGDPGVIPGDIIAAGDSAGTPEGAFARVLSVDRVGDEWRVKAEVADLADVFRQADVYSTPSLDQTDPAAIDESMRGEPTSPEGDPIEVLPGGFPTTDIVTGSDVSLPDYPQTSDEPLDIPGLDDPSVADPDDYGLPPESSGVRPAERAAVVADDPDYTTAYSTKLNLKVSYKNGFKPWVEDITKTSASPDAELQSWAKERSHSGEKGLAISNETQAAVDLTFRLKSHMTWRWGVIPTGVVIDELTVKLHSKVTNKGSVKLFASSTTTFQSSVKLGSISLPNAVVPVGPVPIVITNSIELAFRISLKFAASATIPYGMTREDTYGFTYSDAAGVKSLASHPSPTILPFTALQLGDTTLQVNVELSPGAEVGLKSKIYGITGPEFSLSAQLAGKLALTTPPNLAWGRLSVGADLVFELSGKLKVEMLSKVFADVELFKIPLGKVPLFSQTVPLWGDPPKPTATAVPSSA</sequence>
<proteinExistence type="predicted"/>